<protein>
    <recommendedName>
        <fullName evidence="3">Class I SAM-dependent methyltransferase</fullName>
    </recommendedName>
</protein>
<proteinExistence type="predicted"/>
<evidence type="ECO:0000313" key="1">
    <source>
        <dbReference type="EMBL" id="AZV79014.1"/>
    </source>
</evidence>
<reference evidence="1 2" key="1">
    <citation type="submission" date="2018-10" db="EMBL/GenBank/DDBJ databases">
        <title>Parasedimentitalea marina sp. nov., a psychrophilic bacterium isolated from deep seawater of the New Britain Trench.</title>
        <authorList>
            <person name="Cao J."/>
        </authorList>
    </citation>
    <scope>NUCLEOTIDE SEQUENCE [LARGE SCALE GENOMIC DNA]</scope>
    <source>
        <strain evidence="1 2">W43</strain>
    </source>
</reference>
<evidence type="ECO:0000313" key="2">
    <source>
        <dbReference type="Proteomes" id="UP000283063"/>
    </source>
</evidence>
<evidence type="ECO:0008006" key="3">
    <source>
        <dbReference type="Google" id="ProtNLM"/>
    </source>
</evidence>
<name>A0A3T0N4S1_9RHOB</name>
<dbReference type="InterPro" id="IPR029063">
    <property type="entry name" value="SAM-dependent_MTases_sf"/>
</dbReference>
<dbReference type="AlphaFoldDB" id="A0A3T0N4S1"/>
<dbReference type="EMBL" id="CP033219">
    <property type="protein sequence ID" value="AZV79014.1"/>
    <property type="molecule type" value="Genomic_DNA"/>
</dbReference>
<dbReference type="Proteomes" id="UP000283063">
    <property type="component" value="Chromosome"/>
</dbReference>
<accession>A0A3T0N4S1</accession>
<dbReference type="SUPFAM" id="SSF53335">
    <property type="entry name" value="S-adenosyl-L-methionine-dependent methyltransferases"/>
    <property type="match status" value="1"/>
</dbReference>
<dbReference type="OrthoDB" id="5642573at2"/>
<dbReference type="RefSeq" id="WP_127749566.1">
    <property type="nucleotide sequence ID" value="NZ_CP033219.1"/>
</dbReference>
<dbReference type="Gene3D" id="3.40.50.150">
    <property type="entry name" value="Vaccinia Virus protein VP39"/>
    <property type="match status" value="1"/>
</dbReference>
<gene>
    <name evidence="1" type="ORF">EBB79_14820</name>
</gene>
<dbReference type="KEGG" id="sedi:EBB79_14820"/>
<sequence>MNISQQKSGIATEPMGFSNAIYRQFAYRVSRTLHSDLGYAQCEAVDVSDRLAAMFAEKGPAAYPDIHDFLTGRGVRERWNGVFYHCRSATMAHWLVPHVRGTAIDLLCGSGKLGGIFSEMGVPTTVTERDDIRESYPSTEGSVTWLDHDTLAREAVPNSYDTVLLITALHHEADSEGLLQLALKLAANRVIIVENCVEPDLPNDLHILVDDFFNYGLNNTPLPCPAAHRSADEWSDMLNGRGRVIFTDRRESMPGIFLSHHLLVAEIHR</sequence>
<keyword evidence="2" id="KW-1185">Reference proteome</keyword>
<organism evidence="1 2">
    <name type="scientific">Parasedimentitalea marina</name>
    <dbReference type="NCBI Taxonomy" id="2483033"/>
    <lineage>
        <taxon>Bacteria</taxon>
        <taxon>Pseudomonadati</taxon>
        <taxon>Pseudomonadota</taxon>
        <taxon>Alphaproteobacteria</taxon>
        <taxon>Rhodobacterales</taxon>
        <taxon>Paracoccaceae</taxon>
        <taxon>Parasedimentitalea</taxon>
    </lineage>
</organism>